<evidence type="ECO:0000313" key="2">
    <source>
        <dbReference type="EMBL" id="KAK4152591.1"/>
    </source>
</evidence>
<gene>
    <name evidence="2" type="ORF">C8A00DRAFT_16086</name>
</gene>
<keyword evidence="3" id="KW-1185">Reference proteome</keyword>
<feature type="region of interest" description="Disordered" evidence="1">
    <location>
        <begin position="1"/>
        <end position="20"/>
    </location>
</feature>
<name>A0AAN6VKQ1_9PEZI</name>
<proteinExistence type="predicted"/>
<protein>
    <submittedName>
        <fullName evidence="2">Uncharacterized protein</fullName>
    </submittedName>
</protein>
<dbReference type="Proteomes" id="UP001302745">
    <property type="component" value="Unassembled WGS sequence"/>
</dbReference>
<reference evidence="2" key="1">
    <citation type="journal article" date="2023" name="Mol. Phylogenet. Evol.">
        <title>Genome-scale phylogeny and comparative genomics of the fungal order Sordariales.</title>
        <authorList>
            <person name="Hensen N."/>
            <person name="Bonometti L."/>
            <person name="Westerberg I."/>
            <person name="Brannstrom I.O."/>
            <person name="Guillou S."/>
            <person name="Cros-Aarteil S."/>
            <person name="Calhoun S."/>
            <person name="Haridas S."/>
            <person name="Kuo A."/>
            <person name="Mondo S."/>
            <person name="Pangilinan J."/>
            <person name="Riley R."/>
            <person name="LaButti K."/>
            <person name="Andreopoulos B."/>
            <person name="Lipzen A."/>
            <person name="Chen C."/>
            <person name="Yan M."/>
            <person name="Daum C."/>
            <person name="Ng V."/>
            <person name="Clum A."/>
            <person name="Steindorff A."/>
            <person name="Ohm R.A."/>
            <person name="Martin F."/>
            <person name="Silar P."/>
            <person name="Natvig D.O."/>
            <person name="Lalanne C."/>
            <person name="Gautier V."/>
            <person name="Ament-Velasquez S.L."/>
            <person name="Kruys A."/>
            <person name="Hutchinson M.I."/>
            <person name="Powell A.J."/>
            <person name="Barry K."/>
            <person name="Miller A.N."/>
            <person name="Grigoriev I.V."/>
            <person name="Debuchy R."/>
            <person name="Gladieux P."/>
            <person name="Hiltunen Thoren M."/>
            <person name="Johannesson H."/>
        </authorList>
    </citation>
    <scope>NUCLEOTIDE SEQUENCE</scope>
    <source>
        <strain evidence="2">CBS 538.74</strain>
    </source>
</reference>
<dbReference type="AlphaFoldDB" id="A0AAN6VKQ1"/>
<feature type="compositionally biased region" description="Polar residues" evidence="1">
    <location>
        <begin position="79"/>
        <end position="89"/>
    </location>
</feature>
<feature type="compositionally biased region" description="Polar residues" evidence="1">
    <location>
        <begin position="173"/>
        <end position="182"/>
    </location>
</feature>
<evidence type="ECO:0000256" key="1">
    <source>
        <dbReference type="SAM" id="MobiDB-lite"/>
    </source>
</evidence>
<organism evidence="2 3">
    <name type="scientific">Chaetomidium leptoderma</name>
    <dbReference type="NCBI Taxonomy" id="669021"/>
    <lineage>
        <taxon>Eukaryota</taxon>
        <taxon>Fungi</taxon>
        <taxon>Dikarya</taxon>
        <taxon>Ascomycota</taxon>
        <taxon>Pezizomycotina</taxon>
        <taxon>Sordariomycetes</taxon>
        <taxon>Sordariomycetidae</taxon>
        <taxon>Sordariales</taxon>
        <taxon>Chaetomiaceae</taxon>
        <taxon>Chaetomidium</taxon>
    </lineage>
</organism>
<feature type="region of interest" description="Disordered" evidence="1">
    <location>
        <begin position="69"/>
        <end position="220"/>
    </location>
</feature>
<comment type="caution">
    <text evidence="2">The sequence shown here is derived from an EMBL/GenBank/DDBJ whole genome shotgun (WGS) entry which is preliminary data.</text>
</comment>
<dbReference type="EMBL" id="MU856968">
    <property type="protein sequence ID" value="KAK4152591.1"/>
    <property type="molecule type" value="Genomic_DNA"/>
</dbReference>
<sequence>MTDEELDREWKPSGRRPQSTIAQMFSEELKDIFRIDNSVADLDKEVDKRSQQINSQTSELEALEARIREMEMMLKGNAEPTTASANDQSNNKNAPPPPPAKDLQHKHAGSRPGTARQNQPAVPGALPPTPAGSEGESHPPVARLSAIVPRPPGTKAQSRVGGSAANTGAFPYSPSSSASRANEMSVPGGDSDSVKSLSESASFADYVIVPEPDGDRERDA</sequence>
<accession>A0AAN6VKQ1</accession>
<reference evidence="2" key="2">
    <citation type="submission" date="2023-05" db="EMBL/GenBank/DDBJ databases">
        <authorList>
            <consortium name="Lawrence Berkeley National Laboratory"/>
            <person name="Steindorff A."/>
            <person name="Hensen N."/>
            <person name="Bonometti L."/>
            <person name="Westerberg I."/>
            <person name="Brannstrom I.O."/>
            <person name="Guillou S."/>
            <person name="Cros-Aarteil S."/>
            <person name="Calhoun S."/>
            <person name="Haridas S."/>
            <person name="Kuo A."/>
            <person name="Mondo S."/>
            <person name="Pangilinan J."/>
            <person name="Riley R."/>
            <person name="Labutti K."/>
            <person name="Andreopoulos B."/>
            <person name="Lipzen A."/>
            <person name="Chen C."/>
            <person name="Yanf M."/>
            <person name="Daum C."/>
            <person name="Ng V."/>
            <person name="Clum A."/>
            <person name="Ohm R."/>
            <person name="Martin F."/>
            <person name="Silar P."/>
            <person name="Natvig D."/>
            <person name="Lalanne C."/>
            <person name="Gautier V."/>
            <person name="Ament-Velasquez S.L."/>
            <person name="Kruys A."/>
            <person name="Hutchinson M.I."/>
            <person name="Powell A.J."/>
            <person name="Barry K."/>
            <person name="Miller A.N."/>
            <person name="Grigoriev I.V."/>
            <person name="Debuchy R."/>
            <person name="Gladieux P."/>
            <person name="Thoren M.H."/>
            <person name="Johannesson H."/>
        </authorList>
    </citation>
    <scope>NUCLEOTIDE SEQUENCE</scope>
    <source>
        <strain evidence="2">CBS 538.74</strain>
    </source>
</reference>
<evidence type="ECO:0000313" key="3">
    <source>
        <dbReference type="Proteomes" id="UP001302745"/>
    </source>
</evidence>